<evidence type="ECO:0000313" key="2">
    <source>
        <dbReference type="Proteomes" id="UP001205560"/>
    </source>
</evidence>
<comment type="caution">
    <text evidence="1">The sequence shown here is derived from an EMBL/GenBank/DDBJ whole genome shotgun (WGS) entry which is preliminary data.</text>
</comment>
<proteinExistence type="predicted"/>
<sequence length="287" mass="33619">MPLTIEEFTRYTNEIQNHEVPSIMFSMLSKVHGHLEKAMSKMSEIEVSHYGMFKVFFKQYNTILSITRGLNYLYSPEYSYIDIKSTYVLIRSCHELYLTFNYLVTHGVLTENDAGEIEFKFKCYSLSGIFDNERTFELTKNFEGQKSIYLQEIAQVREKKRNLLSEIEASPIYATLSDESKRLIGNGRWRVGVNGELSWNDLLQFTPLAKKYGQLEYHLLSMYAHSSHNSLLLEAQHDYNIEGILFHLYILSALFMEAILRAHGLDFGFFPKREEALITEFYVFHKK</sequence>
<gene>
    <name evidence="1" type="ORF">NX782_15990</name>
</gene>
<organism evidence="1 2">
    <name type="scientific">Massilia norwichensis</name>
    <dbReference type="NCBI Taxonomy" id="1442366"/>
    <lineage>
        <taxon>Bacteria</taxon>
        <taxon>Pseudomonadati</taxon>
        <taxon>Pseudomonadota</taxon>
        <taxon>Betaproteobacteria</taxon>
        <taxon>Burkholderiales</taxon>
        <taxon>Oxalobacteraceae</taxon>
        <taxon>Telluria group</taxon>
        <taxon>Massilia</taxon>
    </lineage>
</organism>
<dbReference type="InterPro" id="IPR043733">
    <property type="entry name" value="DUF5677"/>
</dbReference>
<protein>
    <submittedName>
        <fullName evidence="1">DUF5677 domain-containing protein</fullName>
    </submittedName>
</protein>
<dbReference type="Proteomes" id="UP001205560">
    <property type="component" value="Unassembled WGS sequence"/>
</dbReference>
<dbReference type="EMBL" id="JANUGX010000019">
    <property type="protein sequence ID" value="MCS0590695.1"/>
    <property type="molecule type" value="Genomic_DNA"/>
</dbReference>
<keyword evidence="2" id="KW-1185">Reference proteome</keyword>
<accession>A0ABT2A9A8</accession>
<dbReference type="RefSeq" id="WP_258846472.1">
    <property type="nucleotide sequence ID" value="NZ_JANUGX010000019.1"/>
</dbReference>
<name>A0ABT2A9A8_9BURK</name>
<reference evidence="1 2" key="1">
    <citation type="submission" date="2022-08" db="EMBL/GenBank/DDBJ databases">
        <title>Reclassification of Massilia species as members of the genera Telluria, Duganella, Pseudoduganella, Mokoshia gen. nov. and Zemynaea gen. nov. using orthogonal and non-orthogonal genome-based approaches.</title>
        <authorList>
            <person name="Bowman J.P."/>
        </authorList>
    </citation>
    <scope>NUCLEOTIDE SEQUENCE [LARGE SCALE GENOMIC DNA]</scope>
    <source>
        <strain evidence="1 2">LMG 28164</strain>
    </source>
</reference>
<dbReference type="Pfam" id="PF18928">
    <property type="entry name" value="DUF5677"/>
    <property type="match status" value="1"/>
</dbReference>
<evidence type="ECO:0000313" key="1">
    <source>
        <dbReference type="EMBL" id="MCS0590695.1"/>
    </source>
</evidence>